<evidence type="ECO:0000313" key="3">
    <source>
        <dbReference type="EMBL" id="KAL1297624.1"/>
    </source>
</evidence>
<name>A0ABR3P5P5_9PEZI</name>
<dbReference type="InterPro" id="IPR015590">
    <property type="entry name" value="Aldehyde_DH_dom"/>
</dbReference>
<gene>
    <name evidence="3" type="ORF">AAFC00_006182</name>
</gene>
<dbReference type="EMBL" id="JBFMKM010000014">
    <property type="protein sequence ID" value="KAL1297624.1"/>
    <property type="molecule type" value="Genomic_DNA"/>
</dbReference>
<dbReference type="InterPro" id="IPR016161">
    <property type="entry name" value="Ald_DH/histidinol_DH"/>
</dbReference>
<dbReference type="InterPro" id="IPR016162">
    <property type="entry name" value="Ald_DH_N"/>
</dbReference>
<evidence type="ECO:0000313" key="4">
    <source>
        <dbReference type="Proteomes" id="UP001562354"/>
    </source>
</evidence>
<dbReference type="SUPFAM" id="SSF53720">
    <property type="entry name" value="ALDH-like"/>
    <property type="match status" value="1"/>
</dbReference>
<proteinExistence type="predicted"/>
<dbReference type="PANTHER" id="PTHR43353:SF6">
    <property type="entry name" value="CYTOPLASMIC ALDEHYDE DEHYDROGENASE (EUROFUNG)"/>
    <property type="match status" value="1"/>
</dbReference>
<sequence>MAVTNGTANGEEHIVPLWIDGKEVFTDNYIEVESPKSLKNIWRASGVTKKEAIEAVESSERAFKTWRKTKPAEISKILNKAAAIVEERLEELVHYQGEETGAPDFVTREFNLPLVLALLRDISGRVGTITGTIPNTANGGALVFKEPYGVILGIAPWNGPYILGLRACIYAIAAGNTCVLKGSEFSPRCFWALGDILHKAGLPDGVLNVIYHRPQDAAEVTNAMIEHNAIKKINFTGSNLVGSLIAAKAGKELKPTCMELGGKASSIVCEDADLELAAAQCALGAMAHSGQICMSTERIIVYKSIEEKFATELKKAVERIYPSEGEGPILVAKPAIAKIRALHEDAVAKGATVLYGDLAARDPNPHRIRPVIMSGVKKGMDLYYTESFGPSVSLHTVENDEEALELANDTEYGLTGAIFTNNLTRGIRMAREIDSGAVHINQMTIHDEPCLPHGGSKKSGWGRFNAENGFDEFLKLKTITFADEI</sequence>
<reference evidence="3 4" key="1">
    <citation type="submission" date="2024-07" db="EMBL/GenBank/DDBJ databases">
        <title>Draft sequence of the Neodothiora populina.</title>
        <authorList>
            <person name="Drown D.D."/>
            <person name="Schuette U.S."/>
            <person name="Buechlein A.B."/>
            <person name="Rusch D.R."/>
            <person name="Winton L.W."/>
            <person name="Adams G.A."/>
        </authorList>
    </citation>
    <scope>NUCLEOTIDE SEQUENCE [LARGE SCALE GENOMIC DNA]</scope>
    <source>
        <strain evidence="3 4">CPC 39397</strain>
    </source>
</reference>
<dbReference type="Gene3D" id="3.40.309.10">
    <property type="entry name" value="Aldehyde Dehydrogenase, Chain A, domain 2"/>
    <property type="match status" value="1"/>
</dbReference>
<dbReference type="InterPro" id="IPR016163">
    <property type="entry name" value="Ald_DH_C"/>
</dbReference>
<organism evidence="3 4">
    <name type="scientific">Neodothiora populina</name>
    <dbReference type="NCBI Taxonomy" id="2781224"/>
    <lineage>
        <taxon>Eukaryota</taxon>
        <taxon>Fungi</taxon>
        <taxon>Dikarya</taxon>
        <taxon>Ascomycota</taxon>
        <taxon>Pezizomycotina</taxon>
        <taxon>Dothideomycetes</taxon>
        <taxon>Dothideomycetidae</taxon>
        <taxon>Dothideales</taxon>
        <taxon>Dothioraceae</taxon>
        <taxon>Neodothiora</taxon>
    </lineage>
</organism>
<dbReference type="InterPro" id="IPR050740">
    <property type="entry name" value="Aldehyde_DH_Superfamily"/>
</dbReference>
<dbReference type="PANTHER" id="PTHR43353">
    <property type="entry name" value="SUCCINATE-SEMIALDEHYDE DEHYDROGENASE, MITOCHONDRIAL"/>
    <property type="match status" value="1"/>
</dbReference>
<comment type="caution">
    <text evidence="3">The sequence shown here is derived from an EMBL/GenBank/DDBJ whole genome shotgun (WGS) entry which is preliminary data.</text>
</comment>
<dbReference type="Gene3D" id="3.40.605.10">
    <property type="entry name" value="Aldehyde Dehydrogenase, Chain A, domain 1"/>
    <property type="match status" value="1"/>
</dbReference>
<accession>A0ABR3P5P5</accession>
<keyword evidence="1" id="KW-0560">Oxidoreductase</keyword>
<dbReference type="CDD" id="cd07105">
    <property type="entry name" value="ALDH_SaliADH"/>
    <property type="match status" value="1"/>
</dbReference>
<evidence type="ECO:0000256" key="1">
    <source>
        <dbReference type="ARBA" id="ARBA00023002"/>
    </source>
</evidence>
<keyword evidence="4" id="KW-1185">Reference proteome</keyword>
<dbReference type="Pfam" id="PF00171">
    <property type="entry name" value="Aldedh"/>
    <property type="match status" value="1"/>
</dbReference>
<dbReference type="GeneID" id="95979881"/>
<feature type="domain" description="Aldehyde dehydrogenase" evidence="2">
    <location>
        <begin position="28"/>
        <end position="479"/>
    </location>
</feature>
<protein>
    <recommendedName>
        <fullName evidence="2">Aldehyde dehydrogenase domain-containing protein</fullName>
    </recommendedName>
</protein>
<dbReference type="Proteomes" id="UP001562354">
    <property type="component" value="Unassembled WGS sequence"/>
</dbReference>
<dbReference type="RefSeq" id="XP_069197306.1">
    <property type="nucleotide sequence ID" value="XM_069346093.1"/>
</dbReference>
<evidence type="ECO:0000259" key="2">
    <source>
        <dbReference type="Pfam" id="PF00171"/>
    </source>
</evidence>